<comment type="caution">
    <text evidence="1">The sequence shown here is derived from an EMBL/GenBank/DDBJ whole genome shotgun (WGS) entry which is preliminary data.</text>
</comment>
<reference evidence="1" key="1">
    <citation type="submission" date="2019-03" db="EMBL/GenBank/DDBJ databases">
        <title>Lake Tanganyika Metagenome-Assembled Genomes (MAGs).</title>
        <authorList>
            <person name="Tran P."/>
        </authorList>
    </citation>
    <scope>NUCLEOTIDE SEQUENCE</scope>
    <source>
        <strain evidence="1">K_DeepCast_65m_m2_066</strain>
    </source>
</reference>
<dbReference type="EMBL" id="VGLS01000544">
    <property type="protein sequence ID" value="MBM3225333.1"/>
    <property type="molecule type" value="Genomic_DNA"/>
</dbReference>
<accession>A0A937W1U8</accession>
<name>A0A937W1U8_UNCTE</name>
<sequence length="106" mass="11449">MTAIAHWQQRVIAHTAQWQQARLAQGVADADAWEPLAASFSADPHRTDDPEVNRLAQEVQASSQYHAPGCRRWNWPLCLAAGIALSARDSGGTRGEYGHASTAPGC</sequence>
<evidence type="ECO:0000313" key="2">
    <source>
        <dbReference type="Proteomes" id="UP000712673"/>
    </source>
</evidence>
<dbReference type="Proteomes" id="UP000712673">
    <property type="component" value="Unassembled WGS sequence"/>
</dbReference>
<dbReference type="AlphaFoldDB" id="A0A937W1U8"/>
<protein>
    <submittedName>
        <fullName evidence="1">Uncharacterized protein</fullName>
    </submittedName>
</protein>
<proteinExistence type="predicted"/>
<evidence type="ECO:0000313" key="1">
    <source>
        <dbReference type="EMBL" id="MBM3225333.1"/>
    </source>
</evidence>
<organism evidence="1 2">
    <name type="scientific">Tectimicrobiota bacterium</name>
    <dbReference type="NCBI Taxonomy" id="2528274"/>
    <lineage>
        <taxon>Bacteria</taxon>
        <taxon>Pseudomonadati</taxon>
        <taxon>Nitrospinota/Tectimicrobiota group</taxon>
        <taxon>Candidatus Tectimicrobiota</taxon>
    </lineage>
</organism>
<gene>
    <name evidence="1" type="ORF">FJZ47_16230</name>
</gene>